<organism evidence="2">
    <name type="scientific">viral metagenome</name>
    <dbReference type="NCBI Taxonomy" id="1070528"/>
    <lineage>
        <taxon>unclassified sequences</taxon>
        <taxon>metagenomes</taxon>
        <taxon>organismal metagenomes</taxon>
    </lineage>
</organism>
<dbReference type="PROSITE" id="PS51257">
    <property type="entry name" value="PROKAR_LIPOPROTEIN"/>
    <property type="match status" value="1"/>
</dbReference>
<protein>
    <recommendedName>
        <fullName evidence="3">Lipoprotein</fullName>
    </recommendedName>
</protein>
<name>A0A6M3KCZ0_9ZZZZ</name>
<sequence>MKKLLVMLAIVVFMFSSCATIGKNTTKGLNKKYTVTQIPFNNVPIKLYLPNDVPDIVSMYSENMAVQRLSNTVCVLIFSTGNDLDQYQLVVRCNEAEFLILIEFIKGNERFWIYNKGYPIVSSKEAVVKFLKMIFEDEKDKSDKKIIL</sequence>
<evidence type="ECO:0008006" key="3">
    <source>
        <dbReference type="Google" id="ProtNLM"/>
    </source>
</evidence>
<dbReference type="AlphaFoldDB" id="A0A6M3KCZ0"/>
<evidence type="ECO:0000313" key="2">
    <source>
        <dbReference type="EMBL" id="QJA79692.1"/>
    </source>
</evidence>
<dbReference type="EMBL" id="MT142391">
    <property type="protein sequence ID" value="QJA79692.1"/>
    <property type="molecule type" value="Genomic_DNA"/>
</dbReference>
<dbReference type="EMBL" id="MT141457">
    <property type="protein sequence ID" value="QJA61910.1"/>
    <property type="molecule type" value="Genomic_DNA"/>
</dbReference>
<reference evidence="2" key="1">
    <citation type="submission" date="2020-03" db="EMBL/GenBank/DDBJ databases">
        <title>The deep terrestrial virosphere.</title>
        <authorList>
            <person name="Holmfeldt K."/>
            <person name="Nilsson E."/>
            <person name="Simone D."/>
            <person name="Lopez-Fernandez M."/>
            <person name="Wu X."/>
            <person name="de Brujin I."/>
            <person name="Lundin D."/>
            <person name="Andersson A."/>
            <person name="Bertilsson S."/>
            <person name="Dopson M."/>
        </authorList>
    </citation>
    <scope>NUCLEOTIDE SEQUENCE</scope>
    <source>
        <strain evidence="2">MM415A00842</strain>
        <strain evidence="1">MM415B00852</strain>
    </source>
</reference>
<gene>
    <name evidence="2" type="ORF">MM415A00842_0003</name>
    <name evidence="1" type="ORF">MM415B00852_0003</name>
</gene>
<accession>A0A6M3KCZ0</accession>
<evidence type="ECO:0000313" key="1">
    <source>
        <dbReference type="EMBL" id="QJA61910.1"/>
    </source>
</evidence>
<proteinExistence type="predicted"/>